<name>A0A8C7GWJ9_ONCKI</name>
<reference evidence="1" key="2">
    <citation type="submission" date="2025-09" db="UniProtKB">
        <authorList>
            <consortium name="Ensembl"/>
        </authorList>
    </citation>
    <scope>IDENTIFICATION</scope>
</reference>
<reference evidence="1" key="1">
    <citation type="submission" date="2025-08" db="UniProtKB">
        <authorList>
            <consortium name="Ensembl"/>
        </authorList>
    </citation>
    <scope>IDENTIFICATION</scope>
</reference>
<keyword evidence="2" id="KW-1185">Reference proteome</keyword>
<dbReference type="AlphaFoldDB" id="A0A8C7GWJ9"/>
<evidence type="ECO:0000313" key="2">
    <source>
        <dbReference type="Proteomes" id="UP000694557"/>
    </source>
</evidence>
<proteinExistence type="predicted"/>
<organism evidence="1 2">
    <name type="scientific">Oncorhynchus kisutch</name>
    <name type="common">Coho salmon</name>
    <name type="synonym">Salmo kisutch</name>
    <dbReference type="NCBI Taxonomy" id="8019"/>
    <lineage>
        <taxon>Eukaryota</taxon>
        <taxon>Metazoa</taxon>
        <taxon>Chordata</taxon>
        <taxon>Craniata</taxon>
        <taxon>Vertebrata</taxon>
        <taxon>Euteleostomi</taxon>
        <taxon>Actinopterygii</taxon>
        <taxon>Neopterygii</taxon>
        <taxon>Teleostei</taxon>
        <taxon>Protacanthopterygii</taxon>
        <taxon>Salmoniformes</taxon>
        <taxon>Salmonidae</taxon>
        <taxon>Salmoninae</taxon>
        <taxon>Oncorhynchus</taxon>
    </lineage>
</organism>
<dbReference type="GeneTree" id="ENSGT00940000165263"/>
<evidence type="ECO:0000313" key="1">
    <source>
        <dbReference type="Ensembl" id="ENSOKIP00005048487.1"/>
    </source>
</evidence>
<protein>
    <submittedName>
        <fullName evidence="1">Uncharacterized protein</fullName>
    </submittedName>
</protein>
<dbReference type="PANTHER" id="PTHR31025">
    <property type="entry name" value="SI:CH211-196P9.1-RELATED"/>
    <property type="match status" value="1"/>
</dbReference>
<sequence>MISAILHSKPGGEKIFQEYGKTKGLTDSTRRLMVNIIVADMMENHGRIPPSSVRTNYALGIVTLFPFLNDPDSEHGYINQDFTRLFGEVVSGTFMAKWPTFFKPRVIADCKTLPFSEPVEDLLSSAQQESNDYVKCPWAQRKAMASRMELATLLPSTAHVASPDKLT</sequence>
<dbReference type="Ensembl" id="ENSOKIT00005051111.1">
    <property type="protein sequence ID" value="ENSOKIP00005048487.1"/>
    <property type="gene ID" value="ENSOKIG00005020366.1"/>
</dbReference>
<dbReference type="PANTHER" id="PTHR31025:SF29">
    <property type="entry name" value="SI:CH211-196P9.1"/>
    <property type="match status" value="1"/>
</dbReference>
<accession>A0A8C7GWJ9</accession>
<dbReference type="Proteomes" id="UP000694557">
    <property type="component" value="Unassembled WGS sequence"/>
</dbReference>